<dbReference type="NCBIfam" id="TIGR04336">
    <property type="entry name" value="AmmeMemoSam_B"/>
    <property type="match status" value="1"/>
</dbReference>
<gene>
    <name evidence="2" type="primary">amrB</name>
    <name evidence="2" type="ORF">IAA72_01735</name>
</gene>
<comment type="similarity">
    <text evidence="1">Belongs to the MEMO1 family.</text>
</comment>
<dbReference type="Proteomes" id="UP000810292">
    <property type="component" value="Unassembled WGS sequence"/>
</dbReference>
<reference evidence="2" key="1">
    <citation type="submission" date="2020-10" db="EMBL/GenBank/DDBJ databases">
        <authorList>
            <person name="Gilroy R."/>
        </authorList>
    </citation>
    <scope>NUCLEOTIDE SEQUENCE</scope>
    <source>
        <strain evidence="2">14700</strain>
    </source>
</reference>
<dbReference type="EMBL" id="JADIMF010000024">
    <property type="protein sequence ID" value="MBO8468492.1"/>
    <property type="molecule type" value="Genomic_DNA"/>
</dbReference>
<name>A0A9D9I9W9_9SPIO</name>
<proteinExistence type="inferred from homology"/>
<dbReference type="Gene3D" id="3.40.830.10">
    <property type="entry name" value="LigB-like"/>
    <property type="match status" value="1"/>
</dbReference>
<evidence type="ECO:0000313" key="2">
    <source>
        <dbReference type="EMBL" id="MBO8468492.1"/>
    </source>
</evidence>
<organism evidence="2 3">
    <name type="scientific">Candidatus Ornithospirochaeta stercoravium</name>
    <dbReference type="NCBI Taxonomy" id="2840897"/>
    <lineage>
        <taxon>Bacteria</taxon>
        <taxon>Pseudomonadati</taxon>
        <taxon>Spirochaetota</taxon>
        <taxon>Spirochaetia</taxon>
        <taxon>Spirochaetales</taxon>
        <taxon>Spirochaetaceae</taxon>
        <taxon>Spirochaetaceae incertae sedis</taxon>
        <taxon>Candidatus Ornithospirochaeta</taxon>
    </lineage>
</organism>
<evidence type="ECO:0000313" key="3">
    <source>
        <dbReference type="Proteomes" id="UP000810292"/>
    </source>
</evidence>
<dbReference type="AlphaFoldDB" id="A0A9D9I9W9"/>
<dbReference type="CDD" id="cd07361">
    <property type="entry name" value="MEMO_like"/>
    <property type="match status" value="1"/>
</dbReference>
<evidence type="ECO:0000256" key="1">
    <source>
        <dbReference type="ARBA" id="ARBA00006315"/>
    </source>
</evidence>
<dbReference type="Pfam" id="PF01875">
    <property type="entry name" value="Memo"/>
    <property type="match status" value="1"/>
</dbReference>
<accession>A0A9D9I9W9</accession>
<reference evidence="2" key="2">
    <citation type="journal article" date="2021" name="PeerJ">
        <title>Extensive microbial diversity within the chicken gut microbiome revealed by metagenomics and culture.</title>
        <authorList>
            <person name="Gilroy R."/>
            <person name="Ravi A."/>
            <person name="Getino M."/>
            <person name="Pursley I."/>
            <person name="Horton D.L."/>
            <person name="Alikhan N.F."/>
            <person name="Baker D."/>
            <person name="Gharbi K."/>
            <person name="Hall N."/>
            <person name="Watson M."/>
            <person name="Adriaenssens E.M."/>
            <person name="Foster-Nyarko E."/>
            <person name="Jarju S."/>
            <person name="Secka A."/>
            <person name="Antonio M."/>
            <person name="Oren A."/>
            <person name="Chaudhuri R.R."/>
            <person name="La Ragione R."/>
            <person name="Hildebrand F."/>
            <person name="Pallen M.J."/>
        </authorList>
    </citation>
    <scope>NUCLEOTIDE SEQUENCE</scope>
    <source>
        <strain evidence="2">14700</strain>
    </source>
</reference>
<dbReference type="InterPro" id="IPR002737">
    <property type="entry name" value="MEMO1_fam"/>
</dbReference>
<comment type="caution">
    <text evidence="2">The sequence shown here is derived from an EMBL/GenBank/DDBJ whole genome shotgun (WGS) entry which is preliminary data.</text>
</comment>
<dbReference type="PANTHER" id="PTHR11060:SF0">
    <property type="entry name" value="PROTEIN MEMO1"/>
    <property type="match status" value="1"/>
</dbReference>
<dbReference type="PANTHER" id="PTHR11060">
    <property type="entry name" value="PROTEIN MEMO1"/>
    <property type="match status" value="1"/>
</dbReference>
<protein>
    <submittedName>
        <fullName evidence="2">AmmeMemoRadiSam system protein B</fullName>
    </submittedName>
</protein>
<sequence>MIRKAGFRGLWYPFTAEECRAYVGDIKRDGEIINGVLPHAGWPYSASMIKEYFSGLSEDVKRIIIISPSHYHYLKPDHFTICTFDKAETPFGNADVIPFTPRSSIVSDKAVADEHGVEMILPFIGMAGNICVSFALISEITSLSALDRLSDELSENIDTDTAVVASSDFTHYGPRFGYMPYGRKGLEKAIEKDSEAASLIAGGRTDEVFNAFRTGTICGIAAMMILSETSRKAGLHGWRGMHATSADSTGDDEDFVSYQTIYWR</sequence>